<dbReference type="EC" id="1.1.1.22" evidence="3 7"/>
<feature type="binding site" evidence="9">
    <location>
        <position position="342"/>
    </location>
    <ligand>
        <name>substrate</name>
    </ligand>
</feature>
<feature type="binding site" evidence="10">
    <location>
        <position position="349"/>
    </location>
    <ligand>
        <name>NAD(+)</name>
        <dbReference type="ChEBI" id="CHEBI:57540"/>
    </ligand>
</feature>
<dbReference type="AlphaFoldDB" id="E4S7Y1"/>
<evidence type="ECO:0000256" key="3">
    <source>
        <dbReference type="ARBA" id="ARBA00012954"/>
    </source>
</evidence>
<protein>
    <recommendedName>
        <fullName evidence="3 7">UDP-glucose 6-dehydrogenase</fullName>
        <ecNumber evidence="3 7">1.1.1.22</ecNumber>
    </recommendedName>
</protein>
<keyword evidence="5 7" id="KW-0520">NAD</keyword>
<feature type="binding site" evidence="10">
    <location>
        <position position="30"/>
    </location>
    <ligand>
        <name>NAD(+)</name>
        <dbReference type="ChEBI" id="CHEBI:57540"/>
    </ligand>
</feature>
<evidence type="ECO:0000256" key="10">
    <source>
        <dbReference type="PIRSR" id="PIRSR500134-3"/>
    </source>
</evidence>
<dbReference type="InterPro" id="IPR017476">
    <property type="entry name" value="UDP-Glc/GDP-Man"/>
</dbReference>
<feature type="binding site" evidence="10">
    <location>
        <position position="35"/>
    </location>
    <ligand>
        <name>NAD(+)</name>
        <dbReference type="ChEBI" id="CHEBI:57540"/>
    </ligand>
</feature>
<dbReference type="Pfam" id="PF00984">
    <property type="entry name" value="UDPG_MGDP_dh"/>
    <property type="match status" value="1"/>
</dbReference>
<feature type="binding site" evidence="10">
    <location>
        <position position="84"/>
    </location>
    <ligand>
        <name>NAD(+)</name>
        <dbReference type="ChEBI" id="CHEBI:57540"/>
    </ligand>
</feature>
<evidence type="ECO:0000313" key="13">
    <source>
        <dbReference type="Proteomes" id="UP000009256"/>
    </source>
</evidence>
<dbReference type="GO" id="GO:0006065">
    <property type="term" value="P:UDP-glucuronate biosynthetic process"/>
    <property type="evidence" value="ECO:0007669"/>
    <property type="project" value="UniProtKB-UniPathway"/>
</dbReference>
<dbReference type="SMART" id="SM00984">
    <property type="entry name" value="UDPG_MGDP_dh_C"/>
    <property type="match status" value="1"/>
</dbReference>
<evidence type="ECO:0000256" key="9">
    <source>
        <dbReference type="PIRSR" id="PIRSR500134-2"/>
    </source>
</evidence>
<dbReference type="PIRSF" id="PIRSF000124">
    <property type="entry name" value="UDPglc_GDPman_dh"/>
    <property type="match status" value="1"/>
</dbReference>
<dbReference type="InterPro" id="IPR014026">
    <property type="entry name" value="UDP-Glc/GDP-Man_DH_dimer"/>
</dbReference>
<dbReference type="EMBL" id="CP002326">
    <property type="protein sequence ID" value="ADQ41881.1"/>
    <property type="molecule type" value="Genomic_DNA"/>
</dbReference>
<evidence type="ECO:0000313" key="12">
    <source>
        <dbReference type="EMBL" id="ADQ41881.1"/>
    </source>
</evidence>
<dbReference type="eggNOG" id="COG1004">
    <property type="taxonomic scope" value="Bacteria"/>
</dbReference>
<dbReference type="HOGENOM" id="CLU_023810_1_2_9"/>
<reference evidence="12 13" key="2">
    <citation type="journal article" date="2011" name="J. Bacteriol.">
        <title>Complete genome sequences for the anaerobic, extremely thermophilic plant biomass-degrading bacteria Caldicellulosiruptor hydrothermalis, Caldicellulosiruptor kristjanssonii, Caldicellulosiruptor kronotskyensis, Caldicellulosiruptor owensenis, and Caldicellulosiruptor lactoaceticus.</title>
        <authorList>
            <person name="Blumer-Schuette S.E."/>
            <person name="Ozdemir I."/>
            <person name="Mistry D."/>
            <person name="Lucas S."/>
            <person name="Lapidus A."/>
            <person name="Cheng J.F."/>
            <person name="Goodwin L.A."/>
            <person name="Pitluck S."/>
            <person name="Land M.L."/>
            <person name="Hauser L.J."/>
            <person name="Woyke T."/>
            <person name="Mikhailova N."/>
            <person name="Pati A."/>
            <person name="Kyrpides N.C."/>
            <person name="Ivanova N."/>
            <person name="Detter J.C."/>
            <person name="Walston-Davenport K."/>
            <person name="Han S."/>
            <person name="Adams M.W."/>
            <person name="Kelly R.M."/>
        </authorList>
    </citation>
    <scope>NUCLEOTIDE SEQUENCE [LARGE SCALE GENOMIC DNA]</scope>
    <source>
        <strain evidence="13">ATCC 700853 / DSM 12137 / I77R1B</strain>
    </source>
</reference>
<dbReference type="GO" id="GO:0000271">
    <property type="term" value="P:polysaccharide biosynthetic process"/>
    <property type="evidence" value="ECO:0007669"/>
    <property type="project" value="InterPro"/>
</dbReference>
<evidence type="ECO:0000256" key="7">
    <source>
        <dbReference type="PIRNR" id="PIRNR000124"/>
    </source>
</evidence>
<dbReference type="PANTHER" id="PTHR43750">
    <property type="entry name" value="UDP-GLUCOSE 6-DEHYDROGENASE TUAD"/>
    <property type="match status" value="1"/>
</dbReference>
<evidence type="ECO:0000256" key="8">
    <source>
        <dbReference type="PIRSR" id="PIRSR500134-1"/>
    </source>
</evidence>
<dbReference type="Proteomes" id="UP000009256">
    <property type="component" value="Chromosome"/>
</dbReference>
<name>E4S7Y1_CALA7</name>
<dbReference type="Pfam" id="PF03720">
    <property type="entry name" value="UDPG_MGDP_dh_C"/>
    <property type="match status" value="1"/>
</dbReference>
<dbReference type="KEGG" id="cki:Calkr_2446"/>
<dbReference type="UniPathway" id="UPA00038">
    <property type="reaction ID" value="UER00491"/>
</dbReference>
<evidence type="ECO:0000256" key="1">
    <source>
        <dbReference type="ARBA" id="ARBA00004701"/>
    </source>
</evidence>
<dbReference type="InterPro" id="IPR036220">
    <property type="entry name" value="UDP-Glc/GDP-Man_DH_C_sf"/>
</dbReference>
<accession>E4S7Y1</accession>
<dbReference type="OrthoDB" id="9803238at2"/>
<dbReference type="SUPFAM" id="SSF48179">
    <property type="entry name" value="6-phosphogluconate dehydrogenase C-terminal domain-like"/>
    <property type="match status" value="1"/>
</dbReference>
<dbReference type="STRING" id="632335.Calkr_2446"/>
<feature type="binding site" evidence="10">
    <location>
        <position position="285"/>
    </location>
    <ligand>
        <name>NAD(+)</name>
        <dbReference type="ChEBI" id="CHEBI:57540"/>
    </ligand>
</feature>
<dbReference type="Gene3D" id="3.40.50.720">
    <property type="entry name" value="NAD(P)-binding Rossmann-like Domain"/>
    <property type="match status" value="2"/>
</dbReference>
<proteinExistence type="inferred from homology"/>
<comment type="similarity">
    <text evidence="2 7">Belongs to the UDP-glucose/GDP-mannose dehydrogenase family.</text>
</comment>
<dbReference type="NCBIfam" id="TIGR03026">
    <property type="entry name" value="NDP-sugDHase"/>
    <property type="match status" value="1"/>
</dbReference>
<feature type="binding site" evidence="10">
    <location>
        <position position="159"/>
    </location>
    <ligand>
        <name>NAD(+)</name>
        <dbReference type="ChEBI" id="CHEBI:57540"/>
    </ligand>
</feature>
<dbReference type="InterPro" id="IPR036291">
    <property type="entry name" value="NAD(P)-bd_dom_sf"/>
</dbReference>
<sequence length="453" mass="50068">MNIAIVGAGYVGLPTGLALAYLGNDIVFIDVDSEKIELLKKGKIPFYEPYLNEMLNLTKDNVKFTTDYKSGLKNISIVFICVGTPADENGKPNLTNIKAVAEMIGEYRTKKLEYVVNKSTVPIGFGKMLHNLINKDHTSKHIKGKNYITVVSNPEFLREGSALYDTFYPDRIVVGSDEINGIEAVSQLYSPIVNQNFTPPSFLQRPNGLSAVPIVTTDLCSAELIKYAANAFLAMKISFINEIANLCEKVGGDINEVAKGIGLDSRIGRKFLNAGIGWGGSCFGKDTSALIEMAKEYGLKLHMIEAARIVNYNQRTIIIEKLKTQIGNLANKSIGILGLSFKPNTDDLRDAPAIDIINKLLSEGAYVKVHDPVSLQKFLSMTNKSNIYGNTDVYKVIEGCDAVFVLTEWDIYKELDWQMVKRLMRGNVVIDGRNALNRELLIKSGFIYIGVGR</sequence>
<comment type="pathway">
    <text evidence="1">Nucleotide-sugar biosynthesis; UDP-alpha-D-glucuronate biosynthesis; UDP-alpha-D-glucuronate from UDP-alpha-D-glucose: step 1/1.</text>
</comment>
<feature type="binding site" evidence="9">
    <location>
        <position position="279"/>
    </location>
    <ligand>
        <name>substrate</name>
    </ligand>
</feature>
<dbReference type="GO" id="GO:0003979">
    <property type="term" value="F:UDP-glucose 6-dehydrogenase activity"/>
    <property type="evidence" value="ECO:0007669"/>
    <property type="project" value="UniProtKB-EC"/>
</dbReference>
<dbReference type="SUPFAM" id="SSF51735">
    <property type="entry name" value="NAD(P)-binding Rossmann-fold domains"/>
    <property type="match status" value="1"/>
</dbReference>
<organism evidence="12 13">
    <name type="scientific">Caldicellulosiruptor acetigenus (strain ATCC 700853 / DSM 12137 / I77R1B)</name>
    <name type="common">Caldicellulosiruptor kristjanssonii</name>
    <dbReference type="NCBI Taxonomy" id="632335"/>
    <lineage>
        <taxon>Bacteria</taxon>
        <taxon>Bacillati</taxon>
        <taxon>Bacillota</taxon>
        <taxon>Bacillota incertae sedis</taxon>
        <taxon>Caldicellulosiruptorales</taxon>
        <taxon>Caldicellulosiruptoraceae</taxon>
        <taxon>Caldicellulosiruptor</taxon>
    </lineage>
</organism>
<feature type="active site" description="Nucleophile" evidence="8">
    <location>
        <position position="282"/>
    </location>
</feature>
<dbReference type="RefSeq" id="WP_013433595.1">
    <property type="nucleotide sequence ID" value="NC_014721.1"/>
</dbReference>
<dbReference type="InterPro" id="IPR001732">
    <property type="entry name" value="UDP-Glc/GDP-Man_DH_N"/>
</dbReference>
<evidence type="ECO:0000256" key="6">
    <source>
        <dbReference type="ARBA" id="ARBA00047473"/>
    </source>
</evidence>
<dbReference type="PIRSF" id="PIRSF500134">
    <property type="entry name" value="UDPglc_DH_bac"/>
    <property type="match status" value="1"/>
</dbReference>
<comment type="catalytic activity">
    <reaction evidence="6 7">
        <text>UDP-alpha-D-glucose + 2 NAD(+) + H2O = UDP-alpha-D-glucuronate + 2 NADH + 3 H(+)</text>
        <dbReference type="Rhea" id="RHEA:23596"/>
        <dbReference type="ChEBI" id="CHEBI:15377"/>
        <dbReference type="ChEBI" id="CHEBI:15378"/>
        <dbReference type="ChEBI" id="CHEBI:57540"/>
        <dbReference type="ChEBI" id="CHEBI:57945"/>
        <dbReference type="ChEBI" id="CHEBI:58052"/>
        <dbReference type="ChEBI" id="CHEBI:58885"/>
        <dbReference type="EC" id="1.1.1.22"/>
    </reaction>
</comment>
<dbReference type="GO" id="GO:0051287">
    <property type="term" value="F:NAD binding"/>
    <property type="evidence" value="ECO:0007669"/>
    <property type="project" value="InterPro"/>
</dbReference>
<keyword evidence="4 7" id="KW-0560">Oxidoreductase</keyword>
<dbReference type="Pfam" id="PF03721">
    <property type="entry name" value="UDPG_MGDP_dh_N"/>
    <property type="match status" value="1"/>
</dbReference>
<evidence type="ECO:0000256" key="4">
    <source>
        <dbReference type="ARBA" id="ARBA00023002"/>
    </source>
</evidence>
<feature type="binding site" evidence="9">
    <location>
        <position position="226"/>
    </location>
    <ligand>
        <name>substrate</name>
    </ligand>
</feature>
<dbReference type="InterPro" id="IPR014027">
    <property type="entry name" value="UDP-Glc/GDP-Man_DH_C"/>
</dbReference>
<dbReference type="PANTHER" id="PTHR43750:SF3">
    <property type="entry name" value="UDP-GLUCOSE 6-DEHYDROGENASE TUAD"/>
    <property type="match status" value="1"/>
</dbReference>
<feature type="domain" description="UDP-glucose/GDP-mannose dehydrogenase C-terminal" evidence="11">
    <location>
        <begin position="335"/>
        <end position="438"/>
    </location>
</feature>
<reference key="1">
    <citation type="submission" date="2010-11" db="EMBL/GenBank/DDBJ databases">
        <title>Complete sequence of chromosome of Caldicellulosiruptor kristjanssonii 177R1B.</title>
        <authorList>
            <consortium name="US DOE Joint Genome Institute"/>
            <person name="Lucas S."/>
            <person name="Copeland A."/>
            <person name="Lapidus A."/>
            <person name="Cheng J.-F."/>
            <person name="Bruce D."/>
            <person name="Goodwin L."/>
            <person name="Pitluck S."/>
            <person name="Davenport K."/>
            <person name="Detter J.C."/>
            <person name="Han C."/>
            <person name="Tapia R."/>
            <person name="Land M."/>
            <person name="Hauser L."/>
            <person name="Jeffries C."/>
            <person name="Kyrpides N."/>
            <person name="Ivanova N."/>
            <person name="Mikhailova N."/>
            <person name="Blumer-Schuette S.E."/>
            <person name="Kelly R.M."/>
            <person name="Woyke T."/>
        </authorList>
    </citation>
    <scope>NUCLEOTIDE SEQUENCE</scope>
    <source>
        <strain>177R1B</strain>
    </source>
</reference>
<dbReference type="Gene3D" id="1.20.5.100">
    <property type="entry name" value="Cytochrome c1, transmembrane anchor, C-terminal"/>
    <property type="match status" value="1"/>
</dbReference>
<feature type="binding site" evidence="9">
    <location>
        <begin position="156"/>
        <end position="159"/>
    </location>
    <ligand>
        <name>substrate</name>
    </ligand>
</feature>
<dbReference type="SUPFAM" id="SSF52413">
    <property type="entry name" value="UDP-glucose/GDP-mannose dehydrogenase C-terminal domain"/>
    <property type="match status" value="1"/>
</dbReference>
<evidence type="ECO:0000256" key="2">
    <source>
        <dbReference type="ARBA" id="ARBA00006601"/>
    </source>
</evidence>
<evidence type="ECO:0000256" key="5">
    <source>
        <dbReference type="ARBA" id="ARBA00023027"/>
    </source>
</evidence>
<dbReference type="InterPro" id="IPR028357">
    <property type="entry name" value="UDPglc_DH_bac"/>
</dbReference>
<gene>
    <name evidence="12" type="ordered locus">Calkr_2446</name>
</gene>
<dbReference type="InterPro" id="IPR008927">
    <property type="entry name" value="6-PGluconate_DH-like_C_sf"/>
</dbReference>
<feature type="binding site" evidence="9">
    <location>
        <begin position="271"/>
        <end position="275"/>
    </location>
    <ligand>
        <name>substrate</name>
    </ligand>
</feature>
<evidence type="ECO:0000259" key="11">
    <source>
        <dbReference type="SMART" id="SM00984"/>
    </source>
</evidence>
<feature type="binding site" evidence="10">
    <location>
        <position position="120"/>
    </location>
    <ligand>
        <name>NAD(+)</name>
        <dbReference type="ChEBI" id="CHEBI:57540"/>
    </ligand>
</feature>
<keyword evidence="13" id="KW-1185">Reference proteome</keyword>